<keyword evidence="2" id="KW-1185">Reference proteome</keyword>
<proteinExistence type="predicted"/>
<name>A0A4Y7SGB9_COPMI</name>
<evidence type="ECO:0000313" key="2">
    <source>
        <dbReference type="Proteomes" id="UP000298030"/>
    </source>
</evidence>
<dbReference type="Proteomes" id="UP000298030">
    <property type="component" value="Unassembled WGS sequence"/>
</dbReference>
<organism evidence="1 2">
    <name type="scientific">Coprinellus micaceus</name>
    <name type="common">Glistening ink-cap mushroom</name>
    <name type="synonym">Coprinus micaceus</name>
    <dbReference type="NCBI Taxonomy" id="71717"/>
    <lineage>
        <taxon>Eukaryota</taxon>
        <taxon>Fungi</taxon>
        <taxon>Dikarya</taxon>
        <taxon>Basidiomycota</taxon>
        <taxon>Agaricomycotina</taxon>
        <taxon>Agaricomycetes</taxon>
        <taxon>Agaricomycetidae</taxon>
        <taxon>Agaricales</taxon>
        <taxon>Agaricineae</taxon>
        <taxon>Psathyrellaceae</taxon>
        <taxon>Coprinellus</taxon>
    </lineage>
</organism>
<reference evidence="1 2" key="1">
    <citation type="journal article" date="2019" name="Nat. Ecol. Evol.">
        <title>Megaphylogeny resolves global patterns of mushroom evolution.</title>
        <authorList>
            <person name="Varga T."/>
            <person name="Krizsan K."/>
            <person name="Foldi C."/>
            <person name="Dima B."/>
            <person name="Sanchez-Garcia M."/>
            <person name="Sanchez-Ramirez S."/>
            <person name="Szollosi G.J."/>
            <person name="Szarkandi J.G."/>
            <person name="Papp V."/>
            <person name="Albert L."/>
            <person name="Andreopoulos W."/>
            <person name="Angelini C."/>
            <person name="Antonin V."/>
            <person name="Barry K.W."/>
            <person name="Bougher N.L."/>
            <person name="Buchanan P."/>
            <person name="Buyck B."/>
            <person name="Bense V."/>
            <person name="Catcheside P."/>
            <person name="Chovatia M."/>
            <person name="Cooper J."/>
            <person name="Damon W."/>
            <person name="Desjardin D."/>
            <person name="Finy P."/>
            <person name="Geml J."/>
            <person name="Haridas S."/>
            <person name="Hughes K."/>
            <person name="Justo A."/>
            <person name="Karasinski D."/>
            <person name="Kautmanova I."/>
            <person name="Kiss B."/>
            <person name="Kocsube S."/>
            <person name="Kotiranta H."/>
            <person name="LaButti K.M."/>
            <person name="Lechner B.E."/>
            <person name="Liimatainen K."/>
            <person name="Lipzen A."/>
            <person name="Lukacs Z."/>
            <person name="Mihaltcheva S."/>
            <person name="Morgado L.N."/>
            <person name="Niskanen T."/>
            <person name="Noordeloos M.E."/>
            <person name="Ohm R.A."/>
            <person name="Ortiz-Santana B."/>
            <person name="Ovrebo C."/>
            <person name="Racz N."/>
            <person name="Riley R."/>
            <person name="Savchenko A."/>
            <person name="Shiryaev A."/>
            <person name="Soop K."/>
            <person name="Spirin V."/>
            <person name="Szebenyi C."/>
            <person name="Tomsovsky M."/>
            <person name="Tulloss R.E."/>
            <person name="Uehling J."/>
            <person name="Grigoriev I.V."/>
            <person name="Vagvolgyi C."/>
            <person name="Papp T."/>
            <person name="Martin F.M."/>
            <person name="Miettinen O."/>
            <person name="Hibbett D.S."/>
            <person name="Nagy L.G."/>
        </authorList>
    </citation>
    <scope>NUCLEOTIDE SEQUENCE [LARGE SCALE GENOMIC DNA]</scope>
    <source>
        <strain evidence="1 2">FP101781</strain>
    </source>
</reference>
<sequence length="172" mass="19256">MWPSESSPFAVVAKATGRDQPASARLDARSQRCSCMLSPPLGLFILHLLSLPVILLAPPLPSLLISLRCLDLLVVLFAHRSSLLFHPPRFSVRAPYHFPYPVSFVSTISLVLHCLDPLPRLCSASRIPFCLVYLCSNHLVPADYALHALLFPRRPVRQDEFEGTWGERDESE</sequence>
<accession>A0A4Y7SGB9</accession>
<comment type="caution">
    <text evidence="1">The sequence shown here is derived from an EMBL/GenBank/DDBJ whole genome shotgun (WGS) entry which is preliminary data.</text>
</comment>
<dbReference type="EMBL" id="QPFP01000128">
    <property type="protein sequence ID" value="TEB20939.1"/>
    <property type="molecule type" value="Genomic_DNA"/>
</dbReference>
<dbReference type="AlphaFoldDB" id="A0A4Y7SGB9"/>
<protein>
    <submittedName>
        <fullName evidence="1">Uncharacterized protein</fullName>
    </submittedName>
</protein>
<evidence type="ECO:0000313" key="1">
    <source>
        <dbReference type="EMBL" id="TEB20939.1"/>
    </source>
</evidence>
<gene>
    <name evidence="1" type="ORF">FA13DRAFT_1742560</name>
</gene>